<dbReference type="SUPFAM" id="SSF54862">
    <property type="entry name" value="4Fe-4S ferredoxins"/>
    <property type="match status" value="1"/>
</dbReference>
<dbReference type="EMBL" id="QRVV01000010">
    <property type="protein sequence ID" value="RGS75181.1"/>
    <property type="molecule type" value="Genomic_DNA"/>
</dbReference>
<dbReference type="GeneID" id="79803658"/>
<dbReference type="GO" id="GO:0046872">
    <property type="term" value="F:metal ion binding"/>
    <property type="evidence" value="ECO:0007669"/>
    <property type="project" value="UniProtKB-KW"/>
</dbReference>
<gene>
    <name evidence="7" type="ORF">DWX77_05580</name>
    <name evidence="6" type="ORF">ERS852394_00421</name>
</gene>
<keyword evidence="1" id="KW-0004">4Fe-4S</keyword>
<keyword evidence="3" id="KW-0408">Iron</keyword>
<feature type="domain" description="4Fe-4S ferredoxin-type" evidence="5">
    <location>
        <begin position="33"/>
        <end position="62"/>
    </location>
</feature>
<dbReference type="InterPro" id="IPR050572">
    <property type="entry name" value="Fe-S_Ferredoxin"/>
</dbReference>
<keyword evidence="2" id="KW-0479">Metal-binding</keyword>
<evidence type="ECO:0000256" key="2">
    <source>
        <dbReference type="ARBA" id="ARBA00022723"/>
    </source>
</evidence>
<feature type="domain" description="4Fe-4S ferredoxin-type" evidence="5">
    <location>
        <begin position="5"/>
        <end position="30"/>
    </location>
</feature>
<evidence type="ECO:0000256" key="3">
    <source>
        <dbReference type="ARBA" id="ARBA00023004"/>
    </source>
</evidence>
<keyword evidence="4" id="KW-0411">Iron-sulfur</keyword>
<dbReference type="PANTHER" id="PTHR43687">
    <property type="entry name" value="ADENYLYLSULFATE REDUCTASE, BETA SUBUNIT"/>
    <property type="match status" value="1"/>
</dbReference>
<evidence type="ECO:0000313" key="9">
    <source>
        <dbReference type="Proteomes" id="UP000284242"/>
    </source>
</evidence>
<protein>
    <submittedName>
        <fullName evidence="7">4Fe-4S dicluster domain-containing protein</fullName>
    </submittedName>
    <submittedName>
        <fullName evidence="6">Ferredoxin</fullName>
    </submittedName>
</protein>
<dbReference type="PANTHER" id="PTHR43687:SF1">
    <property type="entry name" value="FERREDOXIN III"/>
    <property type="match status" value="1"/>
</dbReference>
<dbReference type="EMBL" id="CYZD01000002">
    <property type="protein sequence ID" value="CUN54184.1"/>
    <property type="molecule type" value="Genomic_DNA"/>
</dbReference>
<evidence type="ECO:0000256" key="4">
    <source>
        <dbReference type="ARBA" id="ARBA00023014"/>
    </source>
</evidence>
<dbReference type="InterPro" id="IPR017896">
    <property type="entry name" value="4Fe4S_Fe-S-bd"/>
</dbReference>
<dbReference type="GO" id="GO:0051539">
    <property type="term" value="F:4 iron, 4 sulfur cluster binding"/>
    <property type="evidence" value="ECO:0007669"/>
    <property type="project" value="UniProtKB-KW"/>
</dbReference>
<evidence type="ECO:0000313" key="8">
    <source>
        <dbReference type="Proteomes" id="UP000095409"/>
    </source>
</evidence>
<dbReference type="PROSITE" id="PS51379">
    <property type="entry name" value="4FE4S_FER_2"/>
    <property type="match status" value="2"/>
</dbReference>
<sequence length="62" mass="7026">MTEKITYYINTDCINCGLCVKVCPEHCIDVYKKPAFIDQNKCRHCGACAEVCPPGAIRDWDE</sequence>
<name>A0A173XR15_9FIRM</name>
<dbReference type="Pfam" id="PF12838">
    <property type="entry name" value="Fer4_7"/>
    <property type="match status" value="1"/>
</dbReference>
<organism evidence="6 8">
    <name type="scientific">Blautia obeum</name>
    <dbReference type="NCBI Taxonomy" id="40520"/>
    <lineage>
        <taxon>Bacteria</taxon>
        <taxon>Bacillati</taxon>
        <taxon>Bacillota</taxon>
        <taxon>Clostridia</taxon>
        <taxon>Lachnospirales</taxon>
        <taxon>Lachnospiraceae</taxon>
        <taxon>Blautia</taxon>
    </lineage>
</organism>
<reference evidence="6 8" key="1">
    <citation type="submission" date="2015-09" db="EMBL/GenBank/DDBJ databases">
        <authorList>
            <consortium name="Pathogen Informatics"/>
        </authorList>
    </citation>
    <scope>NUCLEOTIDE SEQUENCE [LARGE SCALE GENOMIC DNA]</scope>
    <source>
        <strain evidence="6 8">2789STDY5608837</strain>
    </source>
</reference>
<proteinExistence type="predicted"/>
<dbReference type="InterPro" id="IPR017900">
    <property type="entry name" value="4Fe4S_Fe_S_CS"/>
</dbReference>
<dbReference type="Proteomes" id="UP000095409">
    <property type="component" value="Unassembled WGS sequence"/>
</dbReference>
<evidence type="ECO:0000259" key="5">
    <source>
        <dbReference type="PROSITE" id="PS51379"/>
    </source>
</evidence>
<dbReference type="Proteomes" id="UP000284242">
    <property type="component" value="Unassembled WGS sequence"/>
</dbReference>
<reference evidence="7 9" key="2">
    <citation type="submission" date="2018-08" db="EMBL/GenBank/DDBJ databases">
        <title>A genome reference for cultivated species of the human gut microbiota.</title>
        <authorList>
            <person name="Zou Y."/>
            <person name="Xue W."/>
            <person name="Luo G."/>
        </authorList>
    </citation>
    <scope>NUCLEOTIDE SEQUENCE [LARGE SCALE GENOMIC DNA]</scope>
    <source>
        <strain evidence="7 9">AF21-24</strain>
    </source>
</reference>
<dbReference type="Gene3D" id="3.30.70.20">
    <property type="match status" value="1"/>
</dbReference>
<accession>A0A173XR15</accession>
<evidence type="ECO:0000313" key="6">
    <source>
        <dbReference type="EMBL" id="CUN54184.1"/>
    </source>
</evidence>
<dbReference type="AlphaFoldDB" id="A0A173XR15"/>
<dbReference type="PROSITE" id="PS00198">
    <property type="entry name" value="4FE4S_FER_1"/>
    <property type="match status" value="2"/>
</dbReference>
<evidence type="ECO:0000256" key="1">
    <source>
        <dbReference type="ARBA" id="ARBA00022485"/>
    </source>
</evidence>
<evidence type="ECO:0000313" key="7">
    <source>
        <dbReference type="EMBL" id="RGS75181.1"/>
    </source>
</evidence>
<dbReference type="RefSeq" id="WP_005426345.1">
    <property type="nucleotide sequence ID" value="NZ_CYZD01000002.1"/>
</dbReference>